<dbReference type="InterPro" id="IPR007197">
    <property type="entry name" value="rSAM"/>
</dbReference>
<organism evidence="6">
    <name type="scientific">marine sediment metagenome</name>
    <dbReference type="NCBI Taxonomy" id="412755"/>
    <lineage>
        <taxon>unclassified sequences</taxon>
        <taxon>metagenomes</taxon>
        <taxon>ecological metagenomes</taxon>
    </lineage>
</organism>
<dbReference type="GO" id="GO:0008033">
    <property type="term" value="P:tRNA processing"/>
    <property type="evidence" value="ECO:0007669"/>
    <property type="project" value="InterPro"/>
</dbReference>
<dbReference type="PANTHER" id="PTHR13930">
    <property type="entry name" value="S-ADENOSYL-L-METHIONINE-DEPENDENT TRNA 4-DEMETHYLWYOSINE SYNTHASE"/>
    <property type="match status" value="1"/>
</dbReference>
<gene>
    <name evidence="6" type="ORF">S12H4_02189</name>
</gene>
<dbReference type="InterPro" id="IPR034556">
    <property type="entry name" value="tRNA_wybutosine-synthase"/>
</dbReference>
<evidence type="ECO:0000256" key="1">
    <source>
        <dbReference type="ARBA" id="ARBA00022691"/>
    </source>
</evidence>
<feature type="domain" description="Radical SAM core" evidence="5">
    <location>
        <begin position="90"/>
        <end position="227"/>
    </location>
</feature>
<reference evidence="6" key="1">
    <citation type="journal article" date="2014" name="Front. Microbiol.">
        <title>High frequency of phylogenetically diverse reductive dehalogenase-homologous genes in deep subseafloor sedimentary metagenomes.</title>
        <authorList>
            <person name="Kawai M."/>
            <person name="Futagami T."/>
            <person name="Toyoda A."/>
            <person name="Takaki Y."/>
            <person name="Nishi S."/>
            <person name="Hori S."/>
            <person name="Arai W."/>
            <person name="Tsubouchi T."/>
            <person name="Morono Y."/>
            <person name="Uchiyama I."/>
            <person name="Ito T."/>
            <person name="Fujiyama A."/>
            <person name="Inagaki F."/>
            <person name="Takami H."/>
        </authorList>
    </citation>
    <scope>NUCLEOTIDE SEQUENCE</scope>
    <source>
        <strain evidence="6">Expedition CK06-06</strain>
    </source>
</reference>
<dbReference type="PANTHER" id="PTHR13930:SF0">
    <property type="entry name" value="S-ADENOSYL-L-METHIONINE-DEPENDENT TRNA 4-DEMETHYLWYOSINE SYNTHASE TYW1-RELATED"/>
    <property type="match status" value="1"/>
</dbReference>
<dbReference type="AlphaFoldDB" id="X1RQS5"/>
<evidence type="ECO:0000256" key="4">
    <source>
        <dbReference type="ARBA" id="ARBA00023014"/>
    </source>
</evidence>
<keyword evidence="2" id="KW-0479">Metal-binding</keyword>
<dbReference type="GO" id="GO:0046872">
    <property type="term" value="F:metal ion binding"/>
    <property type="evidence" value="ECO:0007669"/>
    <property type="project" value="UniProtKB-KW"/>
</dbReference>
<evidence type="ECO:0000256" key="2">
    <source>
        <dbReference type="ARBA" id="ARBA00022723"/>
    </source>
</evidence>
<dbReference type="Gene3D" id="3.20.20.70">
    <property type="entry name" value="Aldolase class I"/>
    <property type="match status" value="1"/>
</dbReference>
<comment type="caution">
    <text evidence="6">The sequence shown here is derived from an EMBL/GenBank/DDBJ whole genome shotgun (WGS) entry which is preliminary data.</text>
</comment>
<keyword evidence="3" id="KW-0408">Iron</keyword>
<dbReference type="InterPro" id="IPR058240">
    <property type="entry name" value="rSAM_sf"/>
</dbReference>
<protein>
    <recommendedName>
        <fullName evidence="5">Radical SAM core domain-containing protein</fullName>
    </recommendedName>
</protein>
<dbReference type="InterPro" id="IPR013785">
    <property type="entry name" value="Aldolase_TIM"/>
</dbReference>
<name>X1RQS5_9ZZZZ</name>
<evidence type="ECO:0000256" key="3">
    <source>
        <dbReference type="ARBA" id="ARBA00023004"/>
    </source>
</evidence>
<evidence type="ECO:0000259" key="5">
    <source>
        <dbReference type="Pfam" id="PF04055"/>
    </source>
</evidence>
<dbReference type="GO" id="GO:0051539">
    <property type="term" value="F:4 iron, 4 sulfur cluster binding"/>
    <property type="evidence" value="ECO:0007669"/>
    <property type="project" value="InterPro"/>
</dbReference>
<dbReference type="GO" id="GO:0003824">
    <property type="term" value="F:catalytic activity"/>
    <property type="evidence" value="ECO:0007669"/>
    <property type="project" value="InterPro"/>
</dbReference>
<dbReference type="Pfam" id="PF04055">
    <property type="entry name" value="Radical_SAM"/>
    <property type="match status" value="1"/>
</dbReference>
<dbReference type="SUPFAM" id="SSF102114">
    <property type="entry name" value="Radical SAM enzymes"/>
    <property type="match status" value="1"/>
</dbReference>
<dbReference type="CDD" id="cd01335">
    <property type="entry name" value="Radical_SAM"/>
    <property type="match status" value="1"/>
</dbReference>
<dbReference type="EMBL" id="BARW01000513">
    <property type="protein sequence ID" value="GAI65535.1"/>
    <property type="molecule type" value="Genomic_DNA"/>
</dbReference>
<proteinExistence type="predicted"/>
<keyword evidence="4" id="KW-0411">Iron-sulfur</keyword>
<sequence length="321" mass="37286">MSFRHQRDIIKNHLPLRRYLENYEIMVDMLTFMLSNDENHNINSLSRNLHVSKNKVDRAVNLLKNQKFITAIDDSLKNYRVEKEISCCINSRDEIVKLFDLALTTPDEIMQVHGEAMNPNHAAISLDGEPLLYPKIGGMVEEFRNRNMTSFIVTNGTLPEKIESLNSLPSQLYITLPAPNETVYKKVCRPMIKNGWSKISNTLDSVESLSCRSLVRITAVKNLNISENYIKDYIKLIDKANPNFFEIKGFTLQAKALMINERLKSDKKIQYYFPEYDYLEELALKFEEIGNYPLIYKNKASRDFLFAVNWDKDKDPKITTP</sequence>
<keyword evidence="1" id="KW-0949">S-adenosyl-L-methionine</keyword>
<accession>X1RQS5</accession>
<evidence type="ECO:0000313" key="6">
    <source>
        <dbReference type="EMBL" id="GAI65535.1"/>
    </source>
</evidence>